<keyword evidence="4 8" id="KW-0812">Transmembrane</keyword>
<protein>
    <submittedName>
        <fullName evidence="9">Uncharacterized protein</fullName>
    </submittedName>
</protein>
<comment type="subcellular location">
    <subcellularLocation>
        <location evidence="1">Cell membrane</location>
        <topology evidence="1">Multi-pass membrane protein</topology>
    </subcellularLocation>
</comment>
<keyword evidence="6" id="KW-0406">Ion transport</keyword>
<evidence type="ECO:0000313" key="9">
    <source>
        <dbReference type="EMBL" id="AIF10431.1"/>
    </source>
</evidence>
<dbReference type="InterPro" id="IPR003445">
    <property type="entry name" value="Cat_transpt"/>
</dbReference>
<dbReference type="PROSITE" id="PS51257">
    <property type="entry name" value="PROKAR_LIPOPROTEIN"/>
    <property type="match status" value="1"/>
</dbReference>
<evidence type="ECO:0000256" key="5">
    <source>
        <dbReference type="ARBA" id="ARBA00022989"/>
    </source>
</evidence>
<keyword evidence="2" id="KW-0813">Transport</keyword>
<dbReference type="GO" id="GO:0005886">
    <property type="term" value="C:plasma membrane"/>
    <property type="evidence" value="ECO:0007669"/>
    <property type="project" value="UniProtKB-SubCell"/>
</dbReference>
<evidence type="ECO:0000256" key="7">
    <source>
        <dbReference type="ARBA" id="ARBA00023136"/>
    </source>
</evidence>
<evidence type="ECO:0000256" key="1">
    <source>
        <dbReference type="ARBA" id="ARBA00004651"/>
    </source>
</evidence>
<organism evidence="9">
    <name type="scientific">uncultured marine thaumarchaeote KM3_45_G08</name>
    <dbReference type="NCBI Taxonomy" id="1456157"/>
    <lineage>
        <taxon>Archaea</taxon>
        <taxon>Nitrososphaerota</taxon>
        <taxon>environmental samples</taxon>
    </lineage>
</organism>
<keyword evidence="7 8" id="KW-0472">Membrane</keyword>
<evidence type="ECO:0000256" key="2">
    <source>
        <dbReference type="ARBA" id="ARBA00022448"/>
    </source>
</evidence>
<accession>A0A075H2S1</accession>
<evidence type="ECO:0000256" key="8">
    <source>
        <dbReference type="SAM" id="Phobius"/>
    </source>
</evidence>
<feature type="transmembrane region" description="Helical" evidence="8">
    <location>
        <begin position="82"/>
        <end position="103"/>
    </location>
</feature>
<dbReference type="EMBL" id="KF900891">
    <property type="protein sequence ID" value="AIF10431.1"/>
    <property type="molecule type" value="Genomic_DNA"/>
</dbReference>
<dbReference type="Pfam" id="PF02386">
    <property type="entry name" value="TrkH"/>
    <property type="match status" value="1"/>
</dbReference>
<keyword evidence="5 8" id="KW-1133">Transmembrane helix</keyword>
<reference evidence="9" key="1">
    <citation type="journal article" date="2014" name="Genome Biol. Evol.">
        <title>Pangenome evidence for extensive interdomain horizontal transfer affecting lineage core and shell genes in uncultured planktonic thaumarchaeota and euryarchaeota.</title>
        <authorList>
            <person name="Deschamps P."/>
            <person name="Zivanovic Y."/>
            <person name="Moreira D."/>
            <person name="Rodriguez-Valera F."/>
            <person name="Lopez-Garcia P."/>
        </authorList>
    </citation>
    <scope>NUCLEOTIDE SEQUENCE</scope>
</reference>
<evidence type="ECO:0000256" key="6">
    <source>
        <dbReference type="ARBA" id="ARBA00023065"/>
    </source>
</evidence>
<dbReference type="PANTHER" id="PTHR32024:SF3">
    <property type="entry name" value="TRK SYSTEM POTASSIUM UPTAKE PROTEIN"/>
    <property type="match status" value="1"/>
</dbReference>
<dbReference type="GO" id="GO:0030001">
    <property type="term" value="P:metal ion transport"/>
    <property type="evidence" value="ECO:0007669"/>
    <property type="project" value="UniProtKB-ARBA"/>
</dbReference>
<dbReference type="PANTHER" id="PTHR32024">
    <property type="entry name" value="TRK SYSTEM POTASSIUM UPTAKE PROTEIN TRKG-RELATED"/>
    <property type="match status" value="1"/>
</dbReference>
<feature type="transmembrane region" description="Helical" evidence="8">
    <location>
        <begin position="20"/>
        <end position="40"/>
    </location>
</feature>
<dbReference type="AlphaFoldDB" id="A0A075H2S1"/>
<dbReference type="GO" id="GO:0008324">
    <property type="term" value="F:monoatomic cation transmembrane transporter activity"/>
    <property type="evidence" value="ECO:0007669"/>
    <property type="project" value="InterPro"/>
</dbReference>
<proteinExistence type="predicted"/>
<keyword evidence="3" id="KW-1003">Cell membrane</keyword>
<evidence type="ECO:0000256" key="3">
    <source>
        <dbReference type="ARBA" id="ARBA00022475"/>
    </source>
</evidence>
<evidence type="ECO:0000256" key="4">
    <source>
        <dbReference type="ARBA" id="ARBA00022692"/>
    </source>
</evidence>
<sequence length="109" mass="11786">MISAPRFNGEPVPDPIIRAVQVFFFVFILSFACTALLLGLHGYDFVTSTSAAATAISNVGPGLGPLVGPANNYGPMENSAKWVLSAAMLLGRLELFTVLLLFLPRFWRN</sequence>
<name>A0A075H2S1_9ARCH</name>